<protein>
    <submittedName>
        <fullName evidence="1">Uncharacterized protein</fullName>
    </submittedName>
</protein>
<organism evidence="1">
    <name type="scientific">Salmonella phage vB_STmST313_KE28</name>
    <dbReference type="NCBI Taxonomy" id="3161179"/>
    <lineage>
        <taxon>Viruses</taxon>
        <taxon>Duplodnaviria</taxon>
        <taxon>Heunggongvirae</taxon>
        <taxon>Uroviricota</taxon>
        <taxon>Caudoviricetes</taxon>
        <taxon>Pantevenvirales</taxon>
        <taxon>Ackermannviridae</taxon>
        <taxon>Cvivirinae</taxon>
        <taxon>Kuttervirus</taxon>
    </lineage>
</organism>
<name>A0AAU8GKT4_9CAUD</name>
<reference evidence="1" key="1">
    <citation type="submission" date="2024-05" db="EMBL/GenBank/DDBJ databases">
        <authorList>
            <person name="Mugo M.M."/>
            <person name="Musyoki A.M."/>
            <person name="Makumi A.M."/>
            <person name="Mutai I."/>
            <person name="Drechsel O."/>
            <person name="Kering K.K."/>
            <person name="Muturi P."/>
            <person name="Mbae C.K."/>
            <person name="Kariuki S.M."/>
        </authorList>
    </citation>
    <scope>NUCLEOTIDE SEQUENCE</scope>
</reference>
<sequence>MICMRGSLITVVCPDYYIRTSVIELKANKIGA</sequence>
<dbReference type="EMBL" id="PP856727">
    <property type="protein sequence ID" value="XCH41186.1"/>
    <property type="molecule type" value="Genomic_DNA"/>
</dbReference>
<accession>A0AAU8GKT4</accession>
<proteinExistence type="predicted"/>
<gene>
    <name evidence="1" type="ORF">YANPRGVA_CDS0010</name>
</gene>
<evidence type="ECO:0000313" key="1">
    <source>
        <dbReference type="EMBL" id="XCH41186.1"/>
    </source>
</evidence>